<feature type="transmembrane region" description="Helical" evidence="13">
    <location>
        <begin position="161"/>
        <end position="184"/>
    </location>
</feature>
<dbReference type="GO" id="GO:0004930">
    <property type="term" value="F:G protein-coupled receptor activity"/>
    <property type="evidence" value="ECO:0007669"/>
    <property type="project" value="UniProtKB-KW"/>
</dbReference>
<evidence type="ECO:0000313" key="16">
    <source>
        <dbReference type="Ensembl" id="ENSACAP00000007664.2"/>
    </source>
</evidence>
<dbReference type="PROSITE" id="PS50262">
    <property type="entry name" value="G_PROTEIN_RECEP_F1_2"/>
    <property type="match status" value="1"/>
</dbReference>
<evidence type="ECO:0000256" key="7">
    <source>
        <dbReference type="ARBA" id="ARBA00022989"/>
    </source>
</evidence>
<evidence type="ECO:0000256" key="12">
    <source>
        <dbReference type="RuleBase" id="RU000688"/>
    </source>
</evidence>
<dbReference type="AlphaFoldDB" id="H9GD37"/>
<evidence type="ECO:0000256" key="1">
    <source>
        <dbReference type="ARBA" id="ARBA00004651"/>
    </source>
</evidence>
<dbReference type="Proteomes" id="UP000001646">
    <property type="component" value="Unplaced"/>
</dbReference>
<dbReference type="PROSITE" id="PS00237">
    <property type="entry name" value="G_PROTEIN_RECEP_F1_1"/>
    <property type="match status" value="1"/>
</dbReference>
<evidence type="ECO:0000256" key="3">
    <source>
        <dbReference type="ARBA" id="ARBA00022475"/>
    </source>
</evidence>
<evidence type="ECO:0000313" key="17">
    <source>
        <dbReference type="Proteomes" id="UP000001646"/>
    </source>
</evidence>
<protein>
    <recommendedName>
        <fullName evidence="13">Olfactory receptor</fullName>
    </recommendedName>
</protein>
<evidence type="ECO:0000256" key="10">
    <source>
        <dbReference type="ARBA" id="ARBA00023170"/>
    </source>
</evidence>
<evidence type="ECO:0000256" key="8">
    <source>
        <dbReference type="ARBA" id="ARBA00023040"/>
    </source>
</evidence>
<evidence type="ECO:0000256" key="11">
    <source>
        <dbReference type="ARBA" id="ARBA00023224"/>
    </source>
</evidence>
<proteinExistence type="inferred from homology"/>
<keyword evidence="9 13" id="KW-0472">Membrane</keyword>
<keyword evidence="17" id="KW-1185">Reference proteome</keyword>
<keyword evidence="7 13" id="KW-1133">Transmembrane helix</keyword>
<dbReference type="Ensembl" id="ENSACAT00000007828.2">
    <property type="protein sequence ID" value="ENSACAP00000007664.2"/>
    <property type="gene ID" value="ENSACAG00000007820.2"/>
</dbReference>
<dbReference type="GO" id="GO:0005886">
    <property type="term" value="C:plasma membrane"/>
    <property type="evidence" value="ECO:0000318"/>
    <property type="project" value="GO_Central"/>
</dbReference>
<feature type="transmembrane region" description="Helical" evidence="13">
    <location>
        <begin position="258"/>
        <end position="280"/>
    </location>
</feature>
<feature type="chain" id="PRO_5003621109" description="Olfactory receptor" evidence="14">
    <location>
        <begin position="21"/>
        <end position="333"/>
    </location>
</feature>
<evidence type="ECO:0000256" key="2">
    <source>
        <dbReference type="ARBA" id="ARBA00010663"/>
    </source>
</evidence>
<evidence type="ECO:0000259" key="15">
    <source>
        <dbReference type="PROSITE" id="PS50262"/>
    </source>
</evidence>
<dbReference type="FunFam" id="1.10.1220.70:FF:000001">
    <property type="entry name" value="Olfactory receptor"/>
    <property type="match status" value="1"/>
</dbReference>
<feature type="transmembrane region" description="Helical" evidence="13">
    <location>
        <begin position="80"/>
        <end position="101"/>
    </location>
</feature>
<dbReference type="InterPro" id="IPR017452">
    <property type="entry name" value="GPCR_Rhodpsn_7TM"/>
</dbReference>
<comment type="similarity">
    <text evidence="2 12">Belongs to the G-protein coupled receptor 1 family.</text>
</comment>
<keyword evidence="10 12" id="KW-0675">Receptor</keyword>
<evidence type="ECO:0000256" key="4">
    <source>
        <dbReference type="ARBA" id="ARBA00022606"/>
    </source>
</evidence>
<name>H9GD37_ANOCA</name>
<reference evidence="16" key="2">
    <citation type="submission" date="2025-08" db="UniProtKB">
        <authorList>
            <consortium name="Ensembl"/>
        </authorList>
    </citation>
    <scope>IDENTIFICATION</scope>
</reference>
<evidence type="ECO:0000256" key="9">
    <source>
        <dbReference type="ARBA" id="ARBA00023136"/>
    </source>
</evidence>
<keyword evidence="8 12" id="KW-0297">G-protein coupled receptor</keyword>
<evidence type="ECO:0000256" key="5">
    <source>
        <dbReference type="ARBA" id="ARBA00022692"/>
    </source>
</evidence>
<feature type="signal peptide" evidence="14">
    <location>
        <begin position="1"/>
        <end position="20"/>
    </location>
</feature>
<sequence>LTLCSFLSLKVLWCLHPNDAMREFNQTCLTEIILLGFSNFQTTQKLLFGLVLIFYLVTLAGNSLILILTITEPMLHTPMYFFLQHLSMLEIGYTSCIIPKTLTHLWSEKQTISFAGCGTQMYFFVLFGITECCLLCVMAYDRYVAICKPLQYPCIMTPRECAQLAAISWAIGILVAFGQCVPIFTLPFCGPNRISHFFCDILPVLKLATTNTIINEMVVVAVTVFFILVPFLLIILSYSLIISTILMMPVAKNRYKTFSTCASHLIVVSLFFGTATFTYIRPKSAHSLGSDRILSLLYTVVTPTFNPIIYTLRNKEIKVAFKKSMLQKTVFCR</sequence>
<dbReference type="InterPro" id="IPR000276">
    <property type="entry name" value="GPCR_Rhodpsn"/>
</dbReference>
<dbReference type="PRINTS" id="PR00237">
    <property type="entry name" value="GPCRRHODOPSN"/>
</dbReference>
<dbReference type="SUPFAM" id="SSF81321">
    <property type="entry name" value="Family A G protein-coupled receptor-like"/>
    <property type="match status" value="1"/>
</dbReference>
<dbReference type="PRINTS" id="PR00245">
    <property type="entry name" value="OLFACTORYR"/>
</dbReference>
<comment type="subcellular location">
    <subcellularLocation>
        <location evidence="1 13">Cell membrane</location>
        <topology evidence="1 13">Multi-pass membrane protein</topology>
    </subcellularLocation>
</comment>
<keyword evidence="4 13" id="KW-0716">Sensory transduction</keyword>
<keyword evidence="11 12" id="KW-0807">Transducer</keyword>
<dbReference type="PANTHER" id="PTHR26453">
    <property type="entry name" value="OLFACTORY RECEPTOR"/>
    <property type="match status" value="1"/>
</dbReference>
<feature type="transmembrane region" description="Helical" evidence="13">
    <location>
        <begin position="121"/>
        <end position="140"/>
    </location>
</feature>
<dbReference type="InterPro" id="IPR000725">
    <property type="entry name" value="Olfact_rcpt"/>
</dbReference>
<dbReference type="CDD" id="cd15225">
    <property type="entry name" value="7tmA_OR10A-like"/>
    <property type="match status" value="1"/>
</dbReference>
<keyword evidence="6 13" id="KW-0552">Olfaction</keyword>
<feature type="transmembrane region" description="Helical" evidence="13">
    <location>
        <begin position="46"/>
        <end position="68"/>
    </location>
</feature>
<dbReference type="Gene3D" id="1.20.1070.10">
    <property type="entry name" value="Rhodopsin 7-helix transmembrane proteins"/>
    <property type="match status" value="1"/>
</dbReference>
<keyword evidence="3 13" id="KW-1003">Cell membrane</keyword>
<dbReference type="InParanoid" id="H9GD37"/>
<dbReference type="GeneTree" id="ENSGT01150000286972"/>
<accession>H9GD37</accession>
<dbReference type="Pfam" id="PF13853">
    <property type="entry name" value="7tm_4"/>
    <property type="match status" value="1"/>
</dbReference>
<feature type="domain" description="G-protein coupled receptors family 1 profile" evidence="15">
    <location>
        <begin position="61"/>
        <end position="310"/>
    </location>
</feature>
<feature type="transmembrane region" description="Helical" evidence="13">
    <location>
        <begin position="292"/>
        <end position="312"/>
    </location>
</feature>
<reference evidence="16" key="1">
    <citation type="submission" date="2009-12" db="EMBL/GenBank/DDBJ databases">
        <title>The Genome Sequence of Anolis carolinensis (Green Anole Lizard).</title>
        <authorList>
            <consortium name="The Genome Sequencing Platform"/>
            <person name="Di Palma F."/>
            <person name="Alfoldi J."/>
            <person name="Heiman D."/>
            <person name="Young S."/>
            <person name="Grabherr M."/>
            <person name="Johnson J."/>
            <person name="Lander E.S."/>
            <person name="Lindblad-Toh K."/>
        </authorList>
    </citation>
    <scope>NUCLEOTIDE SEQUENCE [LARGE SCALE GENOMIC DNA]</scope>
    <source>
        <strain evidence="16">JBL SC #1</strain>
    </source>
</reference>
<dbReference type="GO" id="GO:0050911">
    <property type="term" value="P:detection of chemical stimulus involved in sensory perception of smell"/>
    <property type="evidence" value="ECO:0000318"/>
    <property type="project" value="GO_Central"/>
</dbReference>
<feature type="transmembrane region" description="Helical" evidence="13">
    <location>
        <begin position="217"/>
        <end position="246"/>
    </location>
</feature>
<dbReference type="eggNOG" id="ENOG502SIWR">
    <property type="taxonomic scope" value="Eukaryota"/>
</dbReference>
<evidence type="ECO:0000256" key="6">
    <source>
        <dbReference type="ARBA" id="ARBA00022725"/>
    </source>
</evidence>
<reference evidence="16" key="3">
    <citation type="submission" date="2025-09" db="UniProtKB">
        <authorList>
            <consortium name="Ensembl"/>
        </authorList>
    </citation>
    <scope>IDENTIFICATION</scope>
</reference>
<keyword evidence="14" id="KW-0732">Signal</keyword>
<dbReference type="HOGENOM" id="CLU_012526_1_0_1"/>
<keyword evidence="5 12" id="KW-0812">Transmembrane</keyword>
<dbReference type="OMA" id="VENMENQ"/>
<gene>
    <name evidence="16" type="primary">LOC100553453</name>
</gene>
<evidence type="ECO:0000256" key="14">
    <source>
        <dbReference type="SAM" id="SignalP"/>
    </source>
</evidence>
<organism evidence="16 17">
    <name type="scientific">Anolis carolinensis</name>
    <name type="common">Green anole</name>
    <name type="synonym">American chameleon</name>
    <dbReference type="NCBI Taxonomy" id="28377"/>
    <lineage>
        <taxon>Eukaryota</taxon>
        <taxon>Metazoa</taxon>
        <taxon>Chordata</taxon>
        <taxon>Craniata</taxon>
        <taxon>Vertebrata</taxon>
        <taxon>Euteleostomi</taxon>
        <taxon>Lepidosauria</taxon>
        <taxon>Squamata</taxon>
        <taxon>Bifurcata</taxon>
        <taxon>Unidentata</taxon>
        <taxon>Episquamata</taxon>
        <taxon>Toxicofera</taxon>
        <taxon>Iguania</taxon>
        <taxon>Dactyloidae</taxon>
        <taxon>Anolis</taxon>
    </lineage>
</organism>
<evidence type="ECO:0000256" key="13">
    <source>
        <dbReference type="RuleBase" id="RU363047"/>
    </source>
</evidence>
<dbReference type="GO" id="GO:0004984">
    <property type="term" value="F:olfactory receptor activity"/>
    <property type="evidence" value="ECO:0000318"/>
    <property type="project" value="GO_Central"/>
</dbReference>
<dbReference type="FunFam" id="1.20.1070.10:FF:000001">
    <property type="entry name" value="Olfactory receptor"/>
    <property type="match status" value="1"/>
</dbReference>